<dbReference type="Gene3D" id="2.150.10.10">
    <property type="entry name" value="Serralysin-like metalloprotease, C-terminal"/>
    <property type="match status" value="9"/>
</dbReference>
<dbReference type="InterPro" id="IPR003644">
    <property type="entry name" value="Calx_beta"/>
</dbReference>
<dbReference type="PRINTS" id="PR00313">
    <property type="entry name" value="CABNDNGRPT"/>
</dbReference>
<comment type="caution">
    <text evidence="6">The sequence shown here is derived from an EMBL/GenBank/DDBJ whole genome shotgun (WGS) entry which is preliminary data.</text>
</comment>
<keyword evidence="1" id="KW-0732">Signal</keyword>
<dbReference type="GO" id="GO:0007154">
    <property type="term" value="P:cell communication"/>
    <property type="evidence" value="ECO:0007669"/>
    <property type="project" value="InterPro"/>
</dbReference>
<keyword evidence="2" id="KW-0677">Repeat</keyword>
<dbReference type="Gene3D" id="2.60.40.2030">
    <property type="match status" value="9"/>
</dbReference>
<organism evidence="6 7">
    <name type="scientific">Pseudomonas laurylsulfativorans</name>
    <dbReference type="NCBI Taxonomy" id="1943631"/>
    <lineage>
        <taxon>Bacteria</taxon>
        <taxon>Pseudomonadati</taxon>
        <taxon>Pseudomonadota</taxon>
        <taxon>Gammaproteobacteria</taxon>
        <taxon>Pseudomonadales</taxon>
        <taxon>Pseudomonadaceae</taxon>
        <taxon>Pseudomonas</taxon>
    </lineage>
</organism>
<keyword evidence="4" id="KW-0813">Transport</keyword>
<feature type="domain" description="Calx-beta" evidence="5">
    <location>
        <begin position="684"/>
        <end position="790"/>
    </location>
</feature>
<dbReference type="InterPro" id="IPR001343">
    <property type="entry name" value="Hemolysn_Ca-bd"/>
</dbReference>
<dbReference type="GO" id="GO:0030001">
    <property type="term" value="P:metal ion transport"/>
    <property type="evidence" value="ECO:0007669"/>
    <property type="project" value="TreeGrafter"/>
</dbReference>
<dbReference type="OrthoDB" id="223957at2"/>
<dbReference type="EMBL" id="MUJK01000001">
    <property type="protein sequence ID" value="POF43391.1"/>
    <property type="molecule type" value="Genomic_DNA"/>
</dbReference>
<dbReference type="InterPro" id="IPR038081">
    <property type="entry name" value="CalX-like_sf"/>
</dbReference>
<dbReference type="GO" id="GO:0005509">
    <property type="term" value="F:calcium ion binding"/>
    <property type="evidence" value="ECO:0007669"/>
    <property type="project" value="InterPro"/>
</dbReference>
<keyword evidence="3" id="KW-0106">Calcium</keyword>
<feature type="domain" description="Calx-beta" evidence="5">
    <location>
        <begin position="917"/>
        <end position="1019"/>
    </location>
</feature>
<reference evidence="7" key="1">
    <citation type="submission" date="2017-02" db="EMBL/GenBank/DDBJ databases">
        <authorList>
            <person name="Furmanczyk E.M."/>
        </authorList>
    </citation>
    <scope>NUCLEOTIDE SEQUENCE [LARGE SCALE GENOMIC DNA]</scope>
    <source>
        <strain evidence="7">AP3_22</strain>
    </source>
</reference>
<sequence>MATPVIQVRRVVLGELNADPTQFVVWLSEPSATPVTVNWSLLSQTATAGTDFTGAPLSNGTLTFPAGITELTVPFNITNDASIEGTETFKLRLSGASTNALIGDTETTATIVDNDAPTPTPRVSVSDFVIDEETREASFAITLDNAGTQVVTLNYATQNGTALAGSDYVATSGALSFAVGETAKTVKVGLVNDSLAELSERFNLVLSALTGGATTVDAVGTATIHENDATRVANSAITVDDVVVGESETYVDFLVRLNAPNLGTVTVNYQNQNDTARNIDNDYTADTGTLTFAAGEMVKTVRITLGTAFAETNDLGRVENFKLQLLTPSANATIARAVGTATIIDNDIPTPTPRVSVSDFVIDEETREASFAITLDNAGTQVVTLNYATQNGTALAGSDYVATSGALSFAVGETAKTVKVGLINDSLAELSERFNLVLSALTGGATTLDAVGTATIHENDATRVANSTITVDDVVVGESETYVDFLVRLNAPNLGTVTVNYQNQNDTARNIDNDYTADTGTLTFAAGEMVKTVRITLGTAFAETNDLGRVENFKLQLLTPSANATIARAVGTATIIDNDIPTPTPRVSVSDFVIDEETREASFAITLDNAGTQVVTLNYATQNGTALAGSDYVATSGALSFAVGETAKTVKVGLVNDSLAEFSESFNLVLSGLTGGATTLDAVGTATIHGNDATRVANSTITVDDVVVGESETYADFLVRLNAPNLGTVTVNYQNINETARNIDNDYTADTGTLTFAAGEMVKTVRITLGTAFAETNDLGRVENFKLQLLTPSANATIARAEGTATIIDNDTPSPTPVLSIADVVADERDSIVQVTVALNNAGTTAVTVDYAIRGSTATGGADYRPLSAGSVAFAPGETVKTILIGPLSDGITEGPELFDVMLSNAVGATLADANAHVVIAGSNGAVLGNPTITVANVAALEGTGYLDFLVALSSPSTNTVSVNYTTANGTAIAGFTGDYIGSSDTLRFAPGEMVKTVRVALNDDVAAEVPESFSLRLSGAVNAVIGTAAATGTILDNESALPATLALAGTAGPDILRGTPTADTLTGSAGDDVLIGAAGNDTMEGGTGNDTYVVEAAADVVTEAAAAGTDTVLSSISYVLGNNLENLYLTGIAAINGTGNALANVLTGNTANNILNGGAGVDRMIGGLGNDTYIVDNTLDTITELAGGGTDRVQSSANYTLSAELENLTLAGAAAINGTGNALANVLTGNAANNILNGGAGADTLSGGLGNDTYVVDNAGDLVTEAAAAGTDSVLSSISYVLGAELENLTLTGVTAINGTGNALANVLTGNAANNVLNGGAGADLMIGGLGNDTYVVDNAGDLVTELAAAGTDTVQSSISYVLGAELENLTLTGAAAINGTGNALANVLTGNAANNILNGGAGADLMIGGLGNDTYVVDNAGDLVTEAAAAGTDTVQSSISYVLGAELENLTLAGAAAINGSGNTLANVLTGNAANNVLNGGTGADRMIGGLGNDTYIVDNTLDTIIELAGGGTDRVQSSVSFTLGAELENLTLAGTAAINGTGNALANVLTGNAANNILNGGAGADTLSGGLGNDTYVVDNAGDLVTEAAAAGTDTVQSSISYVLGAELENLTLTGVTAINGTGSALANVLTGNAANNILNGGAGADLMIGGLGNDTYVVDNAGDLVTEAAAAGTDTVQSSISYVLGAELENLTLTGAAAINGSGNALANVLTGNTANNVLNGGTGADTLSGGLGNDTYVVDNAGDLVTEAAAAGTDTVLSSINYVLGAELENLNLAGVAAINGTGNALANVLTGNAANNILNGGAGVDRMIGGLGNDTYIVDNTLDTITELAGGGTDRVQSSANYTLSAELENLTLAGAAAINGTGNALANVLTGNAANNVLNGGAGADTLSGGLGNDTYVVDNAGDLVTEAAAAGTDTVQSSIGYVLGAELENLTLAGAAAINGTGNALANVLTGNAANNILNGGAGTDLMIGGLGNDTYVVDNAGDLVTEAAAAGTDTVQSSISYVLGAELENLTLTGAAAINGTGNALANVLTGNAANNILNGGAGADLMIGGLGNDTYVVENAGDLVTEAAAAGTDTVQTSISYVLGAELENLTLAGAAAINGSGNALANVLTGNTANNVLNGGTGADTLSGGLGNDTYVVDNAGDLVTELAAAGTDTVLSSISYVLGAELENLNLAGVAAINGTGNALANVLTGNAANNILNDNVGNDTLAGGAGNDTLTGGAGADIFSFNTALNGTTNVDTLTDFTTGVDHFALSRIIFSTISDPSLAAGDFFQAGPVALDAGDRILYDQTNGALSYDADGTGATAAIQVATVGSTVHPAMAFTDFLLV</sequence>
<evidence type="ECO:0000313" key="7">
    <source>
        <dbReference type="Proteomes" id="UP000237440"/>
    </source>
</evidence>
<keyword evidence="4" id="KW-0406">Ion transport</keyword>
<feature type="domain" description="Calx-beta" evidence="5">
    <location>
        <begin position="452"/>
        <end position="558"/>
    </location>
</feature>
<dbReference type="SMART" id="SM00237">
    <property type="entry name" value="Calx_beta"/>
    <property type="match status" value="9"/>
</dbReference>
<feature type="domain" description="Calx-beta" evidence="5">
    <location>
        <begin position="803"/>
        <end position="904"/>
    </location>
</feature>
<protein>
    <recommendedName>
        <fullName evidence="5">Calx-beta domain-containing protein</fullName>
    </recommendedName>
</protein>
<keyword evidence="7" id="KW-1185">Reference proteome</keyword>
<evidence type="ECO:0000256" key="1">
    <source>
        <dbReference type="ARBA" id="ARBA00022729"/>
    </source>
</evidence>
<evidence type="ECO:0000256" key="2">
    <source>
        <dbReference type="ARBA" id="ARBA00022737"/>
    </source>
</evidence>
<dbReference type="PROSITE" id="PS00330">
    <property type="entry name" value="HEMOLYSIN_CALCIUM"/>
    <property type="match status" value="1"/>
</dbReference>
<proteinExistence type="predicted"/>
<dbReference type="RefSeq" id="WP_103393039.1">
    <property type="nucleotide sequence ID" value="NZ_MUJK01000001.1"/>
</dbReference>
<accession>A0A2S3VTZ3</accession>
<dbReference type="InterPro" id="IPR051171">
    <property type="entry name" value="CaCA"/>
</dbReference>
<feature type="domain" description="Calx-beta" evidence="5">
    <location>
        <begin position="339"/>
        <end position="439"/>
    </location>
</feature>
<feature type="domain" description="Calx-beta" evidence="5">
    <location>
        <begin position="2"/>
        <end position="94"/>
    </location>
</feature>
<feature type="domain" description="Calx-beta" evidence="5">
    <location>
        <begin position="220"/>
        <end position="326"/>
    </location>
</feature>
<feature type="domain" description="Calx-beta" evidence="5">
    <location>
        <begin position="107"/>
        <end position="207"/>
    </location>
</feature>
<evidence type="ECO:0000256" key="4">
    <source>
        <dbReference type="ARBA" id="ARBA00023065"/>
    </source>
</evidence>
<evidence type="ECO:0000313" key="6">
    <source>
        <dbReference type="EMBL" id="POF43391.1"/>
    </source>
</evidence>
<dbReference type="Pfam" id="PF00353">
    <property type="entry name" value="HemolysinCabind"/>
    <property type="match status" value="15"/>
</dbReference>
<name>A0A2S3VTZ3_9PSED</name>
<evidence type="ECO:0000259" key="5">
    <source>
        <dbReference type="SMART" id="SM00237"/>
    </source>
</evidence>
<dbReference type="PANTHER" id="PTHR11878">
    <property type="entry name" value="SODIUM/CALCIUM EXCHANGER"/>
    <property type="match status" value="1"/>
</dbReference>
<dbReference type="Pfam" id="PF03160">
    <property type="entry name" value="Calx-beta"/>
    <property type="match status" value="9"/>
</dbReference>
<dbReference type="Proteomes" id="UP000237440">
    <property type="component" value="Unassembled WGS sequence"/>
</dbReference>
<feature type="domain" description="Calx-beta" evidence="5">
    <location>
        <begin position="571"/>
        <end position="671"/>
    </location>
</feature>
<dbReference type="SUPFAM" id="SSF141072">
    <property type="entry name" value="CalX-like"/>
    <property type="match status" value="9"/>
</dbReference>
<evidence type="ECO:0000256" key="3">
    <source>
        <dbReference type="ARBA" id="ARBA00022837"/>
    </source>
</evidence>
<dbReference type="PANTHER" id="PTHR11878:SF65">
    <property type="entry name" value="NA_CA-EXCHANGE PROTEIN, ISOFORM G"/>
    <property type="match status" value="1"/>
</dbReference>
<dbReference type="SUPFAM" id="SSF51120">
    <property type="entry name" value="beta-Roll"/>
    <property type="match status" value="9"/>
</dbReference>
<gene>
    <name evidence="6" type="ORF">B0D71_00830</name>
</gene>
<dbReference type="InterPro" id="IPR018511">
    <property type="entry name" value="Hemolysin-typ_Ca-bd_CS"/>
</dbReference>
<dbReference type="InterPro" id="IPR011049">
    <property type="entry name" value="Serralysin-like_metalloprot_C"/>
</dbReference>
<dbReference type="GO" id="GO:0016020">
    <property type="term" value="C:membrane"/>
    <property type="evidence" value="ECO:0007669"/>
    <property type="project" value="InterPro"/>
</dbReference>